<reference evidence="3" key="1">
    <citation type="submission" date="2017-02" db="EMBL/GenBank/DDBJ databases">
        <authorList>
            <person name="Varghese N."/>
            <person name="Submissions S."/>
        </authorList>
    </citation>
    <scope>NUCLEOTIDE SEQUENCE [LARGE SCALE GENOMIC DNA]</scope>
    <source>
        <strain evidence="3">DSM 24091</strain>
    </source>
</reference>
<feature type="transmembrane region" description="Helical" evidence="1">
    <location>
        <begin position="39"/>
        <end position="60"/>
    </location>
</feature>
<name>A0A1T5BB99_9SPHI</name>
<feature type="transmembrane region" description="Helical" evidence="1">
    <location>
        <begin position="139"/>
        <end position="158"/>
    </location>
</feature>
<accession>A0A1T5BB99</accession>
<keyword evidence="2" id="KW-0808">Transferase</keyword>
<dbReference type="STRING" id="1513896.SAMN05660841_00536"/>
<dbReference type="RefSeq" id="WP_079640954.1">
    <property type="nucleotide sequence ID" value="NZ_FUZF01000002.1"/>
</dbReference>
<keyword evidence="1" id="KW-0812">Transmembrane</keyword>
<evidence type="ECO:0000256" key="1">
    <source>
        <dbReference type="SAM" id="Phobius"/>
    </source>
</evidence>
<feature type="transmembrane region" description="Helical" evidence="1">
    <location>
        <begin position="81"/>
        <end position="101"/>
    </location>
</feature>
<evidence type="ECO:0000313" key="2">
    <source>
        <dbReference type="EMBL" id="SKB44551.1"/>
    </source>
</evidence>
<dbReference type="AlphaFoldDB" id="A0A1T5BB99"/>
<feature type="transmembrane region" description="Helical" evidence="1">
    <location>
        <begin position="217"/>
        <end position="235"/>
    </location>
</feature>
<feature type="transmembrane region" description="Helical" evidence="1">
    <location>
        <begin position="7"/>
        <end position="33"/>
    </location>
</feature>
<feature type="transmembrane region" description="Helical" evidence="1">
    <location>
        <begin position="170"/>
        <end position="190"/>
    </location>
</feature>
<keyword evidence="3" id="KW-1185">Reference proteome</keyword>
<feature type="transmembrane region" description="Helical" evidence="1">
    <location>
        <begin position="107"/>
        <end position="127"/>
    </location>
</feature>
<dbReference type="OrthoDB" id="1467772at2"/>
<keyword evidence="1" id="KW-1133">Transmembrane helix</keyword>
<proteinExistence type="predicted"/>
<keyword evidence="1" id="KW-0472">Membrane</keyword>
<dbReference type="GO" id="GO:0016740">
    <property type="term" value="F:transferase activity"/>
    <property type="evidence" value="ECO:0007669"/>
    <property type="project" value="UniProtKB-KW"/>
</dbReference>
<dbReference type="EMBL" id="FUZF01000002">
    <property type="protein sequence ID" value="SKB44551.1"/>
    <property type="molecule type" value="Genomic_DNA"/>
</dbReference>
<organism evidence="2 3">
    <name type="scientific">Sphingobacterium nematocida</name>
    <dbReference type="NCBI Taxonomy" id="1513896"/>
    <lineage>
        <taxon>Bacteria</taxon>
        <taxon>Pseudomonadati</taxon>
        <taxon>Bacteroidota</taxon>
        <taxon>Sphingobacteriia</taxon>
        <taxon>Sphingobacteriales</taxon>
        <taxon>Sphingobacteriaceae</taxon>
        <taxon>Sphingobacterium</taxon>
    </lineage>
</organism>
<sequence length="286" mass="32570">MNQFKTIYHFVIFSNLLIAMAAIAQCLLTYVVLEQDSNWYVIGIEGGATLLLYNFSLFLSKPKEPQKSPYLRTRWVFGHEGLFWMNNLVAALLLIFCLWHVHFYTWIFLGFVGLVSVAYSLPILRIGGRSGGLRQVPGLKLFHIAVVWSLSSVGLPVIEMWGAGVPMDWPVANALGLLKILFLLICTLPFDIRDMEQDSYYHLKTIPHLIGEKKAKLLCYFLIVIHILLLYFSPFDPAIKGGIILTDVLIAIALHFILFRKKAGYHQVYLLDIALLAQYFCVLIFV</sequence>
<dbReference type="Proteomes" id="UP000190150">
    <property type="component" value="Unassembled WGS sequence"/>
</dbReference>
<feature type="transmembrane region" description="Helical" evidence="1">
    <location>
        <begin position="241"/>
        <end position="259"/>
    </location>
</feature>
<gene>
    <name evidence="2" type="ORF">SAMN05660841_00536</name>
</gene>
<evidence type="ECO:0000313" key="3">
    <source>
        <dbReference type="Proteomes" id="UP000190150"/>
    </source>
</evidence>
<protein>
    <submittedName>
        <fullName evidence="2">UbiA prenyltransferase family protein</fullName>
    </submittedName>
</protein>